<dbReference type="Proteomes" id="UP000814385">
    <property type="component" value="Unassembled WGS sequence"/>
</dbReference>
<evidence type="ECO:0000256" key="1">
    <source>
        <dbReference type="SAM" id="Phobius"/>
    </source>
</evidence>
<feature type="transmembrane region" description="Helical" evidence="1">
    <location>
        <begin position="6"/>
        <end position="23"/>
    </location>
</feature>
<dbReference type="Pfam" id="PF05437">
    <property type="entry name" value="AzlD"/>
    <property type="match status" value="1"/>
</dbReference>
<gene>
    <name evidence="2" type="ORF">HOP52_18315</name>
</gene>
<dbReference type="InterPro" id="IPR008407">
    <property type="entry name" value="Brnchd-chn_aa_trnsp_AzlD"/>
</dbReference>
<proteinExistence type="predicted"/>
<dbReference type="RefSeq" id="WP_238978963.1">
    <property type="nucleotide sequence ID" value="NZ_JABFUC010000020.1"/>
</dbReference>
<organism evidence="2 3">
    <name type="scientific">Billgrantia campisalis</name>
    <dbReference type="NCBI Taxonomy" id="74661"/>
    <lineage>
        <taxon>Bacteria</taxon>
        <taxon>Pseudomonadati</taxon>
        <taxon>Pseudomonadota</taxon>
        <taxon>Gammaproteobacteria</taxon>
        <taxon>Oceanospirillales</taxon>
        <taxon>Halomonadaceae</taxon>
        <taxon>Billgrantia</taxon>
    </lineage>
</organism>
<evidence type="ECO:0000313" key="3">
    <source>
        <dbReference type="Proteomes" id="UP000814385"/>
    </source>
</evidence>
<dbReference type="EMBL" id="JABFUC010000020">
    <property type="protein sequence ID" value="MCG6659707.1"/>
    <property type="molecule type" value="Genomic_DNA"/>
</dbReference>
<reference evidence="2 3" key="1">
    <citation type="submission" date="2020-05" db="EMBL/GenBank/DDBJ databases">
        <title>Comparative genomic analysis of denitrifying bacteria from Halomonas genus.</title>
        <authorList>
            <person name="Wang L."/>
            <person name="Shao Z."/>
        </authorList>
    </citation>
    <scope>NUCLEOTIDE SEQUENCE [LARGE SCALE GENOMIC DNA]</scope>
    <source>
        <strain evidence="2 3">A4</strain>
    </source>
</reference>
<protein>
    <submittedName>
        <fullName evidence="2">AzlD domain-containing protein</fullName>
    </submittedName>
</protein>
<accession>A0ABS9PEM6</accession>
<name>A0ABS9PEM6_9GAMM</name>
<keyword evidence="1" id="KW-1133">Transmembrane helix</keyword>
<feature type="transmembrane region" description="Helical" evidence="1">
    <location>
        <begin position="68"/>
        <end position="99"/>
    </location>
</feature>
<keyword evidence="1" id="KW-0812">Transmembrane</keyword>
<comment type="caution">
    <text evidence="2">The sequence shown here is derived from an EMBL/GenBank/DDBJ whole genome shotgun (WGS) entry which is preliminary data.</text>
</comment>
<sequence>MSLPTTLAGTLAALVIMALVTYLTRSGGVFIMSRLPIGPRVERFINAMAGSVLVAVITPMAVQGDWGARLALVATLVVMLATRRPLPAILAGILTAALWRLW</sequence>
<feature type="transmembrane region" description="Helical" evidence="1">
    <location>
        <begin position="44"/>
        <end position="62"/>
    </location>
</feature>
<keyword evidence="3" id="KW-1185">Reference proteome</keyword>
<keyword evidence="1" id="KW-0472">Membrane</keyword>
<evidence type="ECO:0000313" key="2">
    <source>
        <dbReference type="EMBL" id="MCG6659707.1"/>
    </source>
</evidence>